<evidence type="ECO:0000313" key="1">
    <source>
        <dbReference type="EMBL" id="KAA8917370.1"/>
    </source>
</evidence>
<sequence length="369" mass="41805">MRKRVPKYSVVFRSNETVKNQNRARVPLSDPTLPAVSSDYIQFYQRNGDCVPEDERVLPIPEKTPVIVEMFRKASAVSKPPKRIRYDKQLSSCLSNTKKRRRRINGFLGFKLYYARILPPLEPKLKSDLLVNAWGGYEYQWMWEQYTAQYRRYPRSIGFVDWLLQVPKYSVQGVKGSIQGQQQNVLGAVLEEESALPDAECPLFGGLMFENVQNSSGYGSGSQDLDTNIDQDGMIPSLDSNDLMLESSPLSDMADLIYSNGISSHLFPDTGHFELSNSTSLSPNSDTPRSCDEKSCFPLGENLWESDFVLPSLDNGNGFSGLADFDNLIFEFMGQSNWRTEGTVPYTTEFPKCMEYREGSSFDVHKTCN</sequence>
<keyword evidence="2" id="KW-1185">Reference proteome</keyword>
<comment type="caution">
    <text evidence="1">The sequence shown here is derived from an EMBL/GenBank/DDBJ whole genome shotgun (WGS) entry which is preliminary data.</text>
</comment>
<name>A0A642VDA6_9ASCO</name>
<dbReference type="AlphaFoldDB" id="A0A642VDA6"/>
<dbReference type="Proteomes" id="UP000761534">
    <property type="component" value="Unassembled WGS sequence"/>
</dbReference>
<dbReference type="EMBL" id="SWFS01000040">
    <property type="protein sequence ID" value="KAA8917370.1"/>
    <property type="molecule type" value="Genomic_DNA"/>
</dbReference>
<dbReference type="VEuPathDB" id="FungiDB:TRICI_000482"/>
<reference evidence="1" key="1">
    <citation type="journal article" date="2019" name="G3 (Bethesda)">
        <title>Genome Assemblies of Two Rare Opportunistic Yeast Pathogens: Diutina rugosa (syn. Candida rugosa) and Trichomonascus ciferrii (syn. Candida ciferrii).</title>
        <authorList>
            <person name="Mixao V."/>
            <person name="Saus E."/>
            <person name="Hansen A.P."/>
            <person name="Lass-Florl C."/>
            <person name="Gabaldon T."/>
        </authorList>
    </citation>
    <scope>NUCLEOTIDE SEQUENCE</scope>
    <source>
        <strain evidence="1">CBS 4856</strain>
    </source>
</reference>
<proteinExistence type="predicted"/>
<evidence type="ECO:0000313" key="2">
    <source>
        <dbReference type="Proteomes" id="UP000761534"/>
    </source>
</evidence>
<gene>
    <name evidence="1" type="ORF">TRICI_000482</name>
</gene>
<organism evidence="1 2">
    <name type="scientific">Trichomonascus ciferrii</name>
    <dbReference type="NCBI Taxonomy" id="44093"/>
    <lineage>
        <taxon>Eukaryota</taxon>
        <taxon>Fungi</taxon>
        <taxon>Dikarya</taxon>
        <taxon>Ascomycota</taxon>
        <taxon>Saccharomycotina</taxon>
        <taxon>Dipodascomycetes</taxon>
        <taxon>Dipodascales</taxon>
        <taxon>Trichomonascaceae</taxon>
        <taxon>Trichomonascus</taxon>
        <taxon>Trichomonascus ciferrii complex</taxon>
    </lineage>
</organism>
<accession>A0A642VDA6</accession>
<protein>
    <submittedName>
        <fullName evidence="1">Uncharacterized protein</fullName>
    </submittedName>
</protein>